<gene>
    <name evidence="1" type="ORF">FA95DRAFT_1494624</name>
</gene>
<proteinExistence type="predicted"/>
<evidence type="ECO:0000313" key="1">
    <source>
        <dbReference type="EMBL" id="KAI0046020.1"/>
    </source>
</evidence>
<sequence>MAPQFETVKSFVDVPVTDDGVETASFLEAADGLMNLFDLLGGAVFGFVQTDLRNNIAGVRERYVAHIDKSGTLESLVISEKSEGGKYGTACLTRLIRGLAFTCLALQNMQEDRVAELHTCFRRSYDVVLKHHHSFVVRSVVTLAIRAVPYRNDFYTKIAEGGDVEKLDAEMTKWLVALDVIVKRITAFLTAGGYGRV</sequence>
<accession>A0ACB8RR15</accession>
<reference evidence="1" key="2">
    <citation type="journal article" date="2022" name="New Phytol.">
        <title>Evolutionary transition to the ectomycorrhizal habit in the genomes of a hyperdiverse lineage of mushroom-forming fungi.</title>
        <authorList>
            <person name="Looney B."/>
            <person name="Miyauchi S."/>
            <person name="Morin E."/>
            <person name="Drula E."/>
            <person name="Courty P.E."/>
            <person name="Kohler A."/>
            <person name="Kuo A."/>
            <person name="LaButti K."/>
            <person name="Pangilinan J."/>
            <person name="Lipzen A."/>
            <person name="Riley R."/>
            <person name="Andreopoulos W."/>
            <person name="He G."/>
            <person name="Johnson J."/>
            <person name="Nolan M."/>
            <person name="Tritt A."/>
            <person name="Barry K.W."/>
            <person name="Grigoriev I.V."/>
            <person name="Nagy L.G."/>
            <person name="Hibbett D."/>
            <person name="Henrissat B."/>
            <person name="Matheny P.B."/>
            <person name="Labbe J."/>
            <person name="Martin F.M."/>
        </authorList>
    </citation>
    <scope>NUCLEOTIDE SEQUENCE</scope>
    <source>
        <strain evidence="1">FP105234-sp</strain>
    </source>
</reference>
<name>A0ACB8RR15_9AGAM</name>
<evidence type="ECO:0000313" key="2">
    <source>
        <dbReference type="Proteomes" id="UP000814033"/>
    </source>
</evidence>
<dbReference type="Proteomes" id="UP000814033">
    <property type="component" value="Unassembled WGS sequence"/>
</dbReference>
<dbReference type="EMBL" id="MU275936">
    <property type="protein sequence ID" value="KAI0046020.1"/>
    <property type="molecule type" value="Genomic_DNA"/>
</dbReference>
<reference evidence="1" key="1">
    <citation type="submission" date="2021-02" db="EMBL/GenBank/DDBJ databases">
        <authorList>
            <consortium name="DOE Joint Genome Institute"/>
            <person name="Ahrendt S."/>
            <person name="Looney B.P."/>
            <person name="Miyauchi S."/>
            <person name="Morin E."/>
            <person name="Drula E."/>
            <person name="Courty P.E."/>
            <person name="Chicoki N."/>
            <person name="Fauchery L."/>
            <person name="Kohler A."/>
            <person name="Kuo A."/>
            <person name="Labutti K."/>
            <person name="Pangilinan J."/>
            <person name="Lipzen A."/>
            <person name="Riley R."/>
            <person name="Andreopoulos W."/>
            <person name="He G."/>
            <person name="Johnson J."/>
            <person name="Barry K.W."/>
            <person name="Grigoriev I.V."/>
            <person name="Nagy L."/>
            <person name="Hibbett D."/>
            <person name="Henrissat B."/>
            <person name="Matheny P.B."/>
            <person name="Labbe J."/>
            <person name="Martin F."/>
        </authorList>
    </citation>
    <scope>NUCLEOTIDE SEQUENCE</scope>
    <source>
        <strain evidence="1">FP105234-sp</strain>
    </source>
</reference>
<organism evidence="1 2">
    <name type="scientific">Auriscalpium vulgare</name>
    <dbReference type="NCBI Taxonomy" id="40419"/>
    <lineage>
        <taxon>Eukaryota</taxon>
        <taxon>Fungi</taxon>
        <taxon>Dikarya</taxon>
        <taxon>Basidiomycota</taxon>
        <taxon>Agaricomycotina</taxon>
        <taxon>Agaricomycetes</taxon>
        <taxon>Russulales</taxon>
        <taxon>Auriscalpiaceae</taxon>
        <taxon>Auriscalpium</taxon>
    </lineage>
</organism>
<comment type="caution">
    <text evidence="1">The sequence shown here is derived from an EMBL/GenBank/DDBJ whole genome shotgun (WGS) entry which is preliminary data.</text>
</comment>
<keyword evidence="2" id="KW-1185">Reference proteome</keyword>
<protein>
    <submittedName>
        <fullName evidence="1">Glycolipid transfer protein</fullName>
    </submittedName>
</protein>